<name>A0AAV5L537_9ROSI</name>
<sequence>MLLPPLTWLDGSIAYPDLTECEPSLECFHFRVSTHPCLSCTSSSKQFSSSTVQLDSVPR</sequence>
<dbReference type="AlphaFoldDB" id="A0AAV5L537"/>
<keyword evidence="2" id="KW-1185">Reference proteome</keyword>
<organism evidence="1 2">
    <name type="scientific">Rubroshorea leprosula</name>
    <dbReference type="NCBI Taxonomy" id="152421"/>
    <lineage>
        <taxon>Eukaryota</taxon>
        <taxon>Viridiplantae</taxon>
        <taxon>Streptophyta</taxon>
        <taxon>Embryophyta</taxon>
        <taxon>Tracheophyta</taxon>
        <taxon>Spermatophyta</taxon>
        <taxon>Magnoliopsida</taxon>
        <taxon>eudicotyledons</taxon>
        <taxon>Gunneridae</taxon>
        <taxon>Pentapetalae</taxon>
        <taxon>rosids</taxon>
        <taxon>malvids</taxon>
        <taxon>Malvales</taxon>
        <taxon>Dipterocarpaceae</taxon>
        <taxon>Rubroshorea</taxon>
    </lineage>
</organism>
<comment type="caution">
    <text evidence="1">The sequence shown here is derived from an EMBL/GenBank/DDBJ whole genome shotgun (WGS) entry which is preliminary data.</text>
</comment>
<proteinExistence type="predicted"/>
<gene>
    <name evidence="1" type="ORF">SLEP1_g40945</name>
</gene>
<evidence type="ECO:0000313" key="2">
    <source>
        <dbReference type="Proteomes" id="UP001054252"/>
    </source>
</evidence>
<dbReference type="Proteomes" id="UP001054252">
    <property type="component" value="Unassembled WGS sequence"/>
</dbReference>
<protein>
    <submittedName>
        <fullName evidence="1">Uncharacterized protein</fullName>
    </submittedName>
</protein>
<evidence type="ECO:0000313" key="1">
    <source>
        <dbReference type="EMBL" id="GKV32329.1"/>
    </source>
</evidence>
<accession>A0AAV5L537</accession>
<dbReference type="EMBL" id="BPVZ01000095">
    <property type="protein sequence ID" value="GKV32329.1"/>
    <property type="molecule type" value="Genomic_DNA"/>
</dbReference>
<reference evidence="1 2" key="1">
    <citation type="journal article" date="2021" name="Commun. Biol.">
        <title>The genome of Shorea leprosula (Dipterocarpaceae) highlights the ecological relevance of drought in aseasonal tropical rainforests.</title>
        <authorList>
            <person name="Ng K.K.S."/>
            <person name="Kobayashi M.J."/>
            <person name="Fawcett J.A."/>
            <person name="Hatakeyama M."/>
            <person name="Paape T."/>
            <person name="Ng C.H."/>
            <person name="Ang C.C."/>
            <person name="Tnah L.H."/>
            <person name="Lee C.T."/>
            <person name="Nishiyama T."/>
            <person name="Sese J."/>
            <person name="O'Brien M.J."/>
            <person name="Copetti D."/>
            <person name="Mohd Noor M.I."/>
            <person name="Ong R.C."/>
            <person name="Putra M."/>
            <person name="Sireger I.Z."/>
            <person name="Indrioko S."/>
            <person name="Kosugi Y."/>
            <person name="Izuno A."/>
            <person name="Isagi Y."/>
            <person name="Lee S.L."/>
            <person name="Shimizu K.K."/>
        </authorList>
    </citation>
    <scope>NUCLEOTIDE SEQUENCE [LARGE SCALE GENOMIC DNA]</scope>
    <source>
        <strain evidence="1">214</strain>
    </source>
</reference>